<dbReference type="SMART" id="SM00904">
    <property type="entry name" value="Flavokinase"/>
    <property type="match status" value="1"/>
</dbReference>
<comment type="function">
    <text evidence="1">Catalyzes the phosphorylation of riboflavin to FMN followed by the adenylation of FMN to FAD.</text>
</comment>
<comment type="catalytic activity">
    <reaction evidence="14 15">
        <text>FMN + ATP + H(+) = FAD + diphosphate</text>
        <dbReference type="Rhea" id="RHEA:17237"/>
        <dbReference type="ChEBI" id="CHEBI:15378"/>
        <dbReference type="ChEBI" id="CHEBI:30616"/>
        <dbReference type="ChEBI" id="CHEBI:33019"/>
        <dbReference type="ChEBI" id="CHEBI:57692"/>
        <dbReference type="ChEBI" id="CHEBI:58210"/>
        <dbReference type="EC" id="2.7.7.2"/>
    </reaction>
</comment>
<evidence type="ECO:0000256" key="7">
    <source>
        <dbReference type="ARBA" id="ARBA00022695"/>
    </source>
</evidence>
<keyword evidence="8 15" id="KW-0547">Nucleotide-binding</keyword>
<dbReference type="FunFam" id="3.40.50.620:FF:000021">
    <property type="entry name" value="Riboflavin biosynthesis protein"/>
    <property type="match status" value="1"/>
</dbReference>
<sequence length="301" mass="32888">MSTASVGRVVVALGNFDGVHLGHALVVGRAVEEGQRRGVRSVAVTFDPHPRAVLRPGSEPKLLTTPDVREELLLGHGVDEVRTIRFDRELSQKGPWEFVRDVLVREHGAGVIVVGENFRFGYKASGDFEDLRRYMREFGGEAYAVPIYASGVDVNSTRIRDLLAGGEAREAAKLLGRAYLLRGEVVEGDKRGRSIGFPTANILPDPRALVPGRGVYAGRVIFGGESYGACTNVGVAPTFDRRESKVEAHLLDFEGDLYGEVVDVTFEECLRPEMRFDGVGQLKQQIARDVEAARRLVGEGA</sequence>
<keyword evidence="10 15" id="KW-0274">FAD</keyword>
<name>A0A6J4QLP9_9ACTN</name>
<dbReference type="NCBIfam" id="NF004160">
    <property type="entry name" value="PRK05627.1-3"/>
    <property type="match status" value="1"/>
</dbReference>
<protein>
    <recommendedName>
        <fullName evidence="15">Riboflavin biosynthesis protein</fullName>
    </recommendedName>
    <domain>
        <recommendedName>
            <fullName evidence="15">Riboflavin kinase</fullName>
            <ecNumber evidence="15">2.7.1.26</ecNumber>
        </recommendedName>
        <alternativeName>
            <fullName evidence="15">Flavokinase</fullName>
        </alternativeName>
    </domain>
    <domain>
        <recommendedName>
            <fullName evidence="15">FMN adenylyltransferase</fullName>
            <ecNumber evidence="15">2.7.7.2</ecNumber>
        </recommendedName>
        <alternativeName>
            <fullName evidence="15">FAD pyrophosphorylase</fullName>
        </alternativeName>
        <alternativeName>
            <fullName evidence="15">FAD synthase</fullName>
        </alternativeName>
    </domain>
</protein>
<dbReference type="NCBIfam" id="TIGR00083">
    <property type="entry name" value="ribF"/>
    <property type="match status" value="1"/>
</dbReference>
<keyword evidence="12" id="KW-0511">Multifunctional enzyme</keyword>
<keyword evidence="9 15" id="KW-0418">Kinase</keyword>
<evidence type="ECO:0000256" key="3">
    <source>
        <dbReference type="ARBA" id="ARBA00005201"/>
    </source>
</evidence>
<dbReference type="Gene3D" id="2.40.30.30">
    <property type="entry name" value="Riboflavin kinase-like"/>
    <property type="match status" value="1"/>
</dbReference>
<dbReference type="InterPro" id="IPR015864">
    <property type="entry name" value="FAD_synthase"/>
</dbReference>
<dbReference type="SUPFAM" id="SSF52374">
    <property type="entry name" value="Nucleotidylyl transferase"/>
    <property type="match status" value="1"/>
</dbReference>
<dbReference type="Gene3D" id="3.40.50.620">
    <property type="entry name" value="HUPs"/>
    <property type="match status" value="1"/>
</dbReference>
<comment type="pathway">
    <text evidence="2 15">Cofactor biosynthesis; FAD biosynthesis; FAD from FMN: step 1/1.</text>
</comment>
<dbReference type="InterPro" id="IPR023468">
    <property type="entry name" value="Riboflavin_kinase"/>
</dbReference>
<evidence type="ECO:0000256" key="1">
    <source>
        <dbReference type="ARBA" id="ARBA00002121"/>
    </source>
</evidence>
<evidence type="ECO:0000259" key="16">
    <source>
        <dbReference type="SMART" id="SM00904"/>
    </source>
</evidence>
<evidence type="ECO:0000256" key="6">
    <source>
        <dbReference type="ARBA" id="ARBA00022679"/>
    </source>
</evidence>
<dbReference type="GO" id="GO:0009231">
    <property type="term" value="P:riboflavin biosynthetic process"/>
    <property type="evidence" value="ECO:0007669"/>
    <property type="project" value="InterPro"/>
</dbReference>
<evidence type="ECO:0000313" key="17">
    <source>
        <dbReference type="EMBL" id="CAA9448079.1"/>
    </source>
</evidence>
<dbReference type="GO" id="GO:0009398">
    <property type="term" value="P:FMN biosynthetic process"/>
    <property type="evidence" value="ECO:0007669"/>
    <property type="project" value="UniProtKB-UniRule"/>
</dbReference>
<dbReference type="FunFam" id="2.40.30.30:FF:000003">
    <property type="entry name" value="Riboflavin biosynthesis protein"/>
    <property type="match status" value="1"/>
</dbReference>
<reference evidence="17" key="1">
    <citation type="submission" date="2020-02" db="EMBL/GenBank/DDBJ databases">
        <authorList>
            <person name="Meier V. D."/>
        </authorList>
    </citation>
    <scope>NUCLEOTIDE SEQUENCE</scope>
    <source>
        <strain evidence="17">AVDCRST_MAG14</strain>
    </source>
</reference>
<dbReference type="InterPro" id="IPR023465">
    <property type="entry name" value="Riboflavin_kinase_dom_sf"/>
</dbReference>
<evidence type="ECO:0000256" key="14">
    <source>
        <dbReference type="ARBA" id="ARBA00049494"/>
    </source>
</evidence>
<keyword evidence="5 15" id="KW-0288">FMN</keyword>
<evidence type="ECO:0000256" key="11">
    <source>
        <dbReference type="ARBA" id="ARBA00022840"/>
    </source>
</evidence>
<keyword evidence="11 15" id="KW-0067">ATP-binding</keyword>
<organism evidence="17">
    <name type="scientific">uncultured Rubrobacteraceae bacterium</name>
    <dbReference type="NCBI Taxonomy" id="349277"/>
    <lineage>
        <taxon>Bacteria</taxon>
        <taxon>Bacillati</taxon>
        <taxon>Actinomycetota</taxon>
        <taxon>Rubrobacteria</taxon>
        <taxon>Rubrobacterales</taxon>
        <taxon>Rubrobacteraceae</taxon>
        <taxon>environmental samples</taxon>
    </lineage>
</organism>
<evidence type="ECO:0000256" key="9">
    <source>
        <dbReference type="ARBA" id="ARBA00022777"/>
    </source>
</evidence>
<dbReference type="Pfam" id="PF06574">
    <property type="entry name" value="FAD_syn"/>
    <property type="match status" value="1"/>
</dbReference>
<comment type="pathway">
    <text evidence="3 15">Cofactor biosynthesis; FMN biosynthesis; FMN from riboflavin (ATP route): step 1/1.</text>
</comment>
<comment type="catalytic activity">
    <reaction evidence="13 15">
        <text>riboflavin + ATP = FMN + ADP + H(+)</text>
        <dbReference type="Rhea" id="RHEA:14357"/>
        <dbReference type="ChEBI" id="CHEBI:15378"/>
        <dbReference type="ChEBI" id="CHEBI:30616"/>
        <dbReference type="ChEBI" id="CHEBI:57986"/>
        <dbReference type="ChEBI" id="CHEBI:58210"/>
        <dbReference type="ChEBI" id="CHEBI:456216"/>
        <dbReference type="EC" id="2.7.1.26"/>
    </reaction>
</comment>
<dbReference type="EC" id="2.7.7.2" evidence="15"/>
<proteinExistence type="inferred from homology"/>
<dbReference type="SUPFAM" id="SSF82114">
    <property type="entry name" value="Riboflavin kinase-like"/>
    <property type="match status" value="1"/>
</dbReference>
<keyword evidence="7 15" id="KW-0548">Nucleotidyltransferase</keyword>
<dbReference type="AlphaFoldDB" id="A0A6J4QLP9"/>
<dbReference type="EMBL" id="CADCVG010000028">
    <property type="protein sequence ID" value="CAA9448079.1"/>
    <property type="molecule type" value="Genomic_DNA"/>
</dbReference>
<dbReference type="InterPro" id="IPR015865">
    <property type="entry name" value="Riboflavin_kinase_bac/euk"/>
</dbReference>
<dbReference type="GO" id="GO:0008531">
    <property type="term" value="F:riboflavin kinase activity"/>
    <property type="evidence" value="ECO:0007669"/>
    <property type="project" value="UniProtKB-UniRule"/>
</dbReference>
<dbReference type="PANTHER" id="PTHR22749:SF6">
    <property type="entry name" value="RIBOFLAVIN KINASE"/>
    <property type="match status" value="1"/>
</dbReference>
<dbReference type="InterPro" id="IPR014729">
    <property type="entry name" value="Rossmann-like_a/b/a_fold"/>
</dbReference>
<feature type="domain" description="Riboflavin kinase" evidence="16">
    <location>
        <begin position="174"/>
        <end position="298"/>
    </location>
</feature>
<evidence type="ECO:0000256" key="12">
    <source>
        <dbReference type="ARBA" id="ARBA00023268"/>
    </source>
</evidence>
<keyword evidence="6 15" id="KW-0808">Transferase</keyword>
<evidence type="ECO:0000256" key="8">
    <source>
        <dbReference type="ARBA" id="ARBA00022741"/>
    </source>
</evidence>
<evidence type="ECO:0000256" key="15">
    <source>
        <dbReference type="PIRNR" id="PIRNR004491"/>
    </source>
</evidence>
<dbReference type="UniPathway" id="UPA00277">
    <property type="reaction ID" value="UER00407"/>
</dbReference>
<dbReference type="Pfam" id="PF01687">
    <property type="entry name" value="Flavokinase"/>
    <property type="match status" value="1"/>
</dbReference>
<evidence type="ECO:0000256" key="4">
    <source>
        <dbReference type="ARBA" id="ARBA00022630"/>
    </source>
</evidence>
<comment type="similarity">
    <text evidence="15">Belongs to the ribF family.</text>
</comment>
<gene>
    <name evidence="17" type="ORF">AVDCRST_MAG14-607</name>
</gene>
<dbReference type="UniPathway" id="UPA00276">
    <property type="reaction ID" value="UER00406"/>
</dbReference>
<keyword evidence="4 15" id="KW-0285">Flavoprotein</keyword>
<dbReference type="PIRSF" id="PIRSF004491">
    <property type="entry name" value="FAD_Synth"/>
    <property type="match status" value="1"/>
</dbReference>
<dbReference type="CDD" id="cd02064">
    <property type="entry name" value="FAD_synthetase_N"/>
    <property type="match status" value="1"/>
</dbReference>
<dbReference type="PANTHER" id="PTHR22749">
    <property type="entry name" value="RIBOFLAVIN KINASE/FMN ADENYLYLTRANSFERASE"/>
    <property type="match status" value="1"/>
</dbReference>
<evidence type="ECO:0000256" key="13">
    <source>
        <dbReference type="ARBA" id="ARBA00047880"/>
    </source>
</evidence>
<dbReference type="GO" id="GO:0006747">
    <property type="term" value="P:FAD biosynthetic process"/>
    <property type="evidence" value="ECO:0007669"/>
    <property type="project" value="UniProtKB-UniRule"/>
</dbReference>
<evidence type="ECO:0000256" key="5">
    <source>
        <dbReference type="ARBA" id="ARBA00022643"/>
    </source>
</evidence>
<dbReference type="GO" id="GO:0003919">
    <property type="term" value="F:FMN adenylyltransferase activity"/>
    <property type="evidence" value="ECO:0007669"/>
    <property type="project" value="UniProtKB-UniRule"/>
</dbReference>
<accession>A0A6J4QLP9</accession>
<dbReference type="InterPro" id="IPR002606">
    <property type="entry name" value="Riboflavin_kinase_bac"/>
</dbReference>
<dbReference type="GO" id="GO:0005524">
    <property type="term" value="F:ATP binding"/>
    <property type="evidence" value="ECO:0007669"/>
    <property type="project" value="UniProtKB-UniRule"/>
</dbReference>
<dbReference type="EC" id="2.7.1.26" evidence="15"/>
<evidence type="ECO:0000256" key="2">
    <source>
        <dbReference type="ARBA" id="ARBA00004726"/>
    </source>
</evidence>
<evidence type="ECO:0000256" key="10">
    <source>
        <dbReference type="ARBA" id="ARBA00022827"/>
    </source>
</evidence>